<organism evidence="5 6">
    <name type="scientific">Bradyrhizobium erythrophlei</name>
    <dbReference type="NCBI Taxonomy" id="1437360"/>
    <lineage>
        <taxon>Bacteria</taxon>
        <taxon>Pseudomonadati</taxon>
        <taxon>Pseudomonadota</taxon>
        <taxon>Alphaproteobacteria</taxon>
        <taxon>Hyphomicrobiales</taxon>
        <taxon>Nitrobacteraceae</taxon>
        <taxon>Bradyrhizobium</taxon>
    </lineage>
</organism>
<dbReference type="Proteomes" id="UP000198992">
    <property type="component" value="Unassembled WGS sequence"/>
</dbReference>
<dbReference type="GO" id="GO:0008173">
    <property type="term" value="F:RNA methyltransferase activity"/>
    <property type="evidence" value="ECO:0007669"/>
    <property type="project" value="UniProtKB-ARBA"/>
</dbReference>
<dbReference type="PANTHER" id="PTHR12829:SF7">
    <property type="entry name" value="N6-ADENOSINE-METHYLTRANSFERASE CATALYTIC SUBUNIT"/>
    <property type="match status" value="1"/>
</dbReference>
<dbReference type="AlphaFoldDB" id="A0A1H4NP89"/>
<proteinExistence type="inferred from homology"/>
<keyword evidence="1 5" id="KW-0489">Methyltransferase</keyword>
<dbReference type="GO" id="GO:0032259">
    <property type="term" value="P:methylation"/>
    <property type="evidence" value="ECO:0007669"/>
    <property type="project" value="UniProtKB-KW"/>
</dbReference>
<keyword evidence="3" id="KW-0949">S-adenosyl-L-methionine</keyword>
<evidence type="ECO:0000256" key="2">
    <source>
        <dbReference type="ARBA" id="ARBA00022679"/>
    </source>
</evidence>
<dbReference type="OrthoDB" id="9800596at2"/>
<name>A0A1H4NP89_9BRAD</name>
<keyword evidence="2" id="KW-0808">Transferase</keyword>
<evidence type="ECO:0000313" key="5">
    <source>
        <dbReference type="EMBL" id="SEB96944.1"/>
    </source>
</evidence>
<evidence type="ECO:0000256" key="3">
    <source>
        <dbReference type="ARBA" id="ARBA00022691"/>
    </source>
</evidence>
<dbReference type="RefSeq" id="WP_092114239.1">
    <property type="nucleotide sequence ID" value="NZ_FNTH01000001.1"/>
</dbReference>
<protein>
    <submittedName>
        <fullName evidence="5">N6-adenosine-specific RNA methylase IME4</fullName>
    </submittedName>
</protein>
<accession>A0A1H4NP89</accession>
<evidence type="ECO:0000256" key="1">
    <source>
        <dbReference type="ARBA" id="ARBA00022603"/>
    </source>
</evidence>
<dbReference type="PROSITE" id="PS51143">
    <property type="entry name" value="MT_A70"/>
    <property type="match status" value="1"/>
</dbReference>
<sequence>MKDFFFDPLPMFGFDICIVDPPTEFELYSSKGNKKSASAQYDILSWDELGQLPVGHLVRSNGVVGLWACPPTLDKSMWLLKRWGALYKTELVWPKGRVGTGYRARGMHESVLVGVFGNGEQIHDPFWGVIKGKARGHSQKPREFYEMIRERTPGLARCDLFSRETHEGFVPWGNEVGKYDDGRRPERRQKEKIIAPTPLFDLLEVAA</sequence>
<reference evidence="5 6" key="1">
    <citation type="submission" date="2016-10" db="EMBL/GenBank/DDBJ databases">
        <authorList>
            <person name="de Groot N.N."/>
        </authorList>
    </citation>
    <scope>NUCLEOTIDE SEQUENCE [LARGE SCALE GENOMIC DNA]</scope>
    <source>
        <strain evidence="5 6">MT12</strain>
    </source>
</reference>
<evidence type="ECO:0000256" key="4">
    <source>
        <dbReference type="PROSITE-ProRule" id="PRU00489"/>
    </source>
</evidence>
<gene>
    <name evidence="5" type="ORF">SAMN05444164_0686</name>
</gene>
<comment type="similarity">
    <text evidence="4">Belongs to the MT-A70-like family.</text>
</comment>
<dbReference type="Pfam" id="PF05063">
    <property type="entry name" value="MT-A70"/>
    <property type="match status" value="1"/>
</dbReference>
<dbReference type="EMBL" id="FNTH01000001">
    <property type="protein sequence ID" value="SEB96944.1"/>
    <property type="molecule type" value="Genomic_DNA"/>
</dbReference>
<dbReference type="InterPro" id="IPR007757">
    <property type="entry name" value="MT-A70-like"/>
</dbReference>
<dbReference type="PANTHER" id="PTHR12829">
    <property type="entry name" value="N6-ADENOSINE-METHYLTRANSFERASE"/>
    <property type="match status" value="1"/>
</dbReference>
<dbReference type="GO" id="GO:0008757">
    <property type="term" value="F:S-adenosylmethionine-dependent methyltransferase activity"/>
    <property type="evidence" value="ECO:0007669"/>
    <property type="project" value="UniProtKB-ARBA"/>
</dbReference>
<evidence type="ECO:0000313" key="6">
    <source>
        <dbReference type="Proteomes" id="UP000198992"/>
    </source>
</evidence>